<accession>A0A6J6RAY9</accession>
<dbReference type="EMBL" id="CAEZXR010000258">
    <property type="protein sequence ID" value="CAB4721111.1"/>
    <property type="molecule type" value="Genomic_DNA"/>
</dbReference>
<organism evidence="1">
    <name type="scientific">freshwater metagenome</name>
    <dbReference type="NCBI Taxonomy" id="449393"/>
    <lineage>
        <taxon>unclassified sequences</taxon>
        <taxon>metagenomes</taxon>
        <taxon>ecological metagenomes</taxon>
    </lineage>
</organism>
<proteinExistence type="predicted"/>
<protein>
    <submittedName>
        <fullName evidence="1">Unannotated protein</fullName>
    </submittedName>
</protein>
<sequence length="138" mass="15267">MDGIREPVSPALAAVLRSAVFQLATTERRRVLPTLLHVGRPGGREVVFGASADDGPWDQSLRTDVVAAMLHRCGPDPLIWLTRHGPLVDQDDDLAWLAAARAAAAEAEIPLTMVVVNRHGWRDPRTGVGRTWRRPRRR</sequence>
<reference evidence="1" key="1">
    <citation type="submission" date="2020-05" db="EMBL/GenBank/DDBJ databases">
        <authorList>
            <person name="Chiriac C."/>
            <person name="Salcher M."/>
            <person name="Ghai R."/>
            <person name="Kavagutti S V."/>
        </authorList>
    </citation>
    <scope>NUCLEOTIDE SEQUENCE</scope>
</reference>
<gene>
    <name evidence="1" type="ORF">UFOPK2579_01984</name>
</gene>
<name>A0A6J6RAY9_9ZZZZ</name>
<evidence type="ECO:0000313" key="1">
    <source>
        <dbReference type="EMBL" id="CAB4721111.1"/>
    </source>
</evidence>
<dbReference type="AlphaFoldDB" id="A0A6J6RAY9"/>